<dbReference type="PANTHER" id="PTHR42933">
    <property type="entry name" value="SLR6095 PROTEIN"/>
    <property type="match status" value="1"/>
</dbReference>
<dbReference type="Pfam" id="PF02384">
    <property type="entry name" value="N6_Mtase"/>
    <property type="match status" value="1"/>
</dbReference>
<dbReference type="InterPro" id="IPR051537">
    <property type="entry name" value="DNA_Adenine_Mtase"/>
</dbReference>
<evidence type="ECO:0000313" key="10">
    <source>
        <dbReference type="EMBL" id="AXK43990.1"/>
    </source>
</evidence>
<comment type="catalytic activity">
    <reaction evidence="7">
        <text>a 2'-deoxyadenosine in DNA + S-adenosyl-L-methionine = an N(6)-methyl-2'-deoxyadenosine in DNA + S-adenosyl-L-homocysteine + H(+)</text>
        <dbReference type="Rhea" id="RHEA:15197"/>
        <dbReference type="Rhea" id="RHEA-COMP:12418"/>
        <dbReference type="Rhea" id="RHEA-COMP:12419"/>
        <dbReference type="ChEBI" id="CHEBI:15378"/>
        <dbReference type="ChEBI" id="CHEBI:57856"/>
        <dbReference type="ChEBI" id="CHEBI:59789"/>
        <dbReference type="ChEBI" id="CHEBI:90615"/>
        <dbReference type="ChEBI" id="CHEBI:90616"/>
        <dbReference type="EC" id="2.1.1.72"/>
    </reaction>
</comment>
<feature type="domain" description="DNA methylase adenine-specific" evidence="9">
    <location>
        <begin position="130"/>
        <end position="249"/>
    </location>
</feature>
<comment type="similarity">
    <text evidence="1">Belongs to the N(4)/N(6)-methyltransferase family.</text>
</comment>
<dbReference type="EC" id="2.1.1.72" evidence="2"/>
<keyword evidence="10" id="KW-0614">Plasmid</keyword>
<dbReference type="AlphaFoldDB" id="A0A345YJ88"/>
<evidence type="ECO:0000256" key="2">
    <source>
        <dbReference type="ARBA" id="ARBA00011900"/>
    </source>
</evidence>
<name>A0A345YJ88_9SPHN</name>
<evidence type="ECO:0000256" key="3">
    <source>
        <dbReference type="ARBA" id="ARBA00022603"/>
    </source>
</evidence>
<accession>A0A345YJ88</accession>
<evidence type="ECO:0000259" key="9">
    <source>
        <dbReference type="Pfam" id="PF02384"/>
    </source>
</evidence>
<dbReference type="InterPro" id="IPR029063">
    <property type="entry name" value="SAM-dependent_MTases_sf"/>
</dbReference>
<dbReference type="PRINTS" id="PR00507">
    <property type="entry name" value="N12N6MTFRASE"/>
</dbReference>
<keyword evidence="5" id="KW-0949">S-adenosyl-L-methionine</keyword>
<protein>
    <recommendedName>
        <fullName evidence="2">site-specific DNA-methyltransferase (adenine-specific)</fullName>
        <ecNumber evidence="2">2.1.1.72</ecNumber>
    </recommendedName>
</protein>
<keyword evidence="11" id="KW-1185">Reference proteome</keyword>
<keyword evidence="6" id="KW-0680">Restriction system</keyword>
<geneLocation type="plasmid" evidence="10 11">
    <name>unnamed</name>
</geneLocation>
<dbReference type="GO" id="GO:0009007">
    <property type="term" value="F:site-specific DNA-methyltransferase (adenine-specific) activity"/>
    <property type="evidence" value="ECO:0007669"/>
    <property type="project" value="UniProtKB-EC"/>
</dbReference>
<gene>
    <name evidence="10" type="ORF">DVR09_16175</name>
</gene>
<proteinExistence type="inferred from homology"/>
<dbReference type="GO" id="GO:0003677">
    <property type="term" value="F:DNA binding"/>
    <property type="evidence" value="ECO:0007669"/>
    <property type="project" value="InterPro"/>
</dbReference>
<evidence type="ECO:0000256" key="4">
    <source>
        <dbReference type="ARBA" id="ARBA00022679"/>
    </source>
</evidence>
<dbReference type="PANTHER" id="PTHR42933:SF3">
    <property type="entry name" value="TYPE I RESTRICTION ENZYME MJAVIII METHYLASE SUBUNIT"/>
    <property type="match status" value="1"/>
</dbReference>
<feature type="compositionally biased region" description="Polar residues" evidence="8">
    <location>
        <begin position="16"/>
        <end position="31"/>
    </location>
</feature>
<dbReference type="KEGG" id="err:DVR09_16175"/>
<feature type="region of interest" description="Disordered" evidence="8">
    <location>
        <begin position="1"/>
        <end position="45"/>
    </location>
</feature>
<dbReference type="GO" id="GO:0008170">
    <property type="term" value="F:N-methyltransferase activity"/>
    <property type="evidence" value="ECO:0007669"/>
    <property type="project" value="InterPro"/>
</dbReference>
<dbReference type="SUPFAM" id="SSF53335">
    <property type="entry name" value="S-adenosyl-L-methionine-dependent methyltransferases"/>
    <property type="match status" value="1"/>
</dbReference>
<keyword evidence="3 10" id="KW-0489">Methyltransferase</keyword>
<evidence type="ECO:0000256" key="1">
    <source>
        <dbReference type="ARBA" id="ARBA00006594"/>
    </source>
</evidence>
<evidence type="ECO:0000256" key="6">
    <source>
        <dbReference type="ARBA" id="ARBA00022747"/>
    </source>
</evidence>
<dbReference type="Gene3D" id="3.40.50.150">
    <property type="entry name" value="Vaccinia Virus protein VP39"/>
    <property type="match status" value="1"/>
</dbReference>
<sequence length="275" mass="30383">MGLVPAGMSPIGRLTQKGSFQRGGSSTGTTSLDERKTMAKKPPPVSVKQAAKIITDAASPRHRVSSLFQDFVSVMYLSLRNGVEPRDDAWQARENEYLEIVGKYDREVVDAMSNFFATVALLAQDDFADHLGEIYMSLETSNKSLGQFFTPYHVSQLMAGITVSSDCIKNAIDEHGYFEMSEPTCGSGGMVIATAEQVVAHGYEVEKHMRVTAQDIDRHCHRMTYIACRLHNIPATVIWGDTIAMEQREVAHTPALYHRLVAEKQQAEADVKDAA</sequence>
<evidence type="ECO:0000256" key="8">
    <source>
        <dbReference type="SAM" id="MobiDB-lite"/>
    </source>
</evidence>
<dbReference type="EMBL" id="CP031358">
    <property type="protein sequence ID" value="AXK43990.1"/>
    <property type="molecule type" value="Genomic_DNA"/>
</dbReference>
<dbReference type="InterPro" id="IPR003356">
    <property type="entry name" value="DNA_methylase_A-5"/>
</dbReference>
<evidence type="ECO:0000256" key="5">
    <source>
        <dbReference type="ARBA" id="ARBA00022691"/>
    </source>
</evidence>
<dbReference type="GO" id="GO:0009307">
    <property type="term" value="P:DNA restriction-modification system"/>
    <property type="evidence" value="ECO:0007669"/>
    <property type="project" value="UniProtKB-KW"/>
</dbReference>
<dbReference type="OrthoDB" id="9806213at2"/>
<dbReference type="Proteomes" id="UP000254508">
    <property type="component" value="Plasmid unnamed"/>
</dbReference>
<evidence type="ECO:0000313" key="11">
    <source>
        <dbReference type="Proteomes" id="UP000254508"/>
    </source>
</evidence>
<organism evidence="10 11">
    <name type="scientific">Erythrobacter aureus</name>
    <dbReference type="NCBI Taxonomy" id="2182384"/>
    <lineage>
        <taxon>Bacteria</taxon>
        <taxon>Pseudomonadati</taxon>
        <taxon>Pseudomonadota</taxon>
        <taxon>Alphaproteobacteria</taxon>
        <taxon>Sphingomonadales</taxon>
        <taxon>Erythrobacteraceae</taxon>
        <taxon>Erythrobacter/Porphyrobacter group</taxon>
        <taxon>Erythrobacter</taxon>
    </lineage>
</organism>
<reference evidence="10 11" key="1">
    <citation type="submission" date="2018-07" db="EMBL/GenBank/DDBJ databases">
        <title>Genome sequence of Erythrobacter strain YH-07, an antagonistic bacterium isolated from Yellow Sea.</title>
        <authorList>
            <person name="Tang T."/>
            <person name="Liu Q."/>
            <person name="Sun X."/>
        </authorList>
    </citation>
    <scope>NUCLEOTIDE SEQUENCE [LARGE SCALE GENOMIC DNA]</scope>
    <source>
        <strain evidence="10 11">YH-07</strain>
        <plasmid evidence="10 11">unnamed</plasmid>
    </source>
</reference>
<dbReference type="GO" id="GO:0032259">
    <property type="term" value="P:methylation"/>
    <property type="evidence" value="ECO:0007669"/>
    <property type="project" value="UniProtKB-KW"/>
</dbReference>
<keyword evidence="4 10" id="KW-0808">Transferase</keyword>
<evidence type="ECO:0000256" key="7">
    <source>
        <dbReference type="ARBA" id="ARBA00047942"/>
    </source>
</evidence>